<dbReference type="InterPro" id="IPR036188">
    <property type="entry name" value="FAD/NAD-bd_sf"/>
</dbReference>
<reference evidence="3 4" key="1">
    <citation type="submission" date="2021-02" db="EMBL/GenBank/DDBJ databases">
        <title>A novel species of genus Amphritea isolated from a fishpond in China.</title>
        <authorList>
            <person name="Lu H."/>
        </authorList>
    </citation>
    <scope>NUCLEOTIDE SEQUENCE [LARGE SCALE GENOMIC DNA]</scope>
    <source>
        <strain evidence="3 4">RP18W</strain>
    </source>
</reference>
<evidence type="ECO:0000313" key="3">
    <source>
        <dbReference type="EMBL" id="MBN0987383.1"/>
    </source>
</evidence>
<name>A0ABS2W6Q4_9GAMM</name>
<dbReference type="PANTHER" id="PTHR13847:SF275">
    <property type="entry name" value="GAMMA-GLUTAMYLPUTRESCINE OXIDOREDUCTASE"/>
    <property type="match status" value="1"/>
</dbReference>
<organism evidence="3 4">
    <name type="scientific">Amphritea pacifica</name>
    <dbReference type="NCBI Taxonomy" id="2811233"/>
    <lineage>
        <taxon>Bacteria</taxon>
        <taxon>Pseudomonadati</taxon>
        <taxon>Pseudomonadota</taxon>
        <taxon>Gammaproteobacteria</taxon>
        <taxon>Oceanospirillales</taxon>
        <taxon>Oceanospirillaceae</taxon>
        <taxon>Amphritea</taxon>
    </lineage>
</organism>
<accession>A0ABS2W6Q4</accession>
<keyword evidence="1" id="KW-0560">Oxidoreductase</keyword>
<protein>
    <submittedName>
        <fullName evidence="3">FAD-binding oxidoreductase</fullName>
    </submittedName>
</protein>
<evidence type="ECO:0000313" key="4">
    <source>
        <dbReference type="Proteomes" id="UP000760472"/>
    </source>
</evidence>
<gene>
    <name evidence="3" type="ORF">JW498_08430</name>
</gene>
<evidence type="ECO:0000256" key="1">
    <source>
        <dbReference type="ARBA" id="ARBA00023002"/>
    </source>
</evidence>
<keyword evidence="4" id="KW-1185">Reference proteome</keyword>
<dbReference type="Gene3D" id="3.50.50.60">
    <property type="entry name" value="FAD/NAD(P)-binding domain"/>
    <property type="match status" value="1"/>
</dbReference>
<dbReference type="InterPro" id="IPR006076">
    <property type="entry name" value="FAD-dep_OxRdtase"/>
</dbReference>
<dbReference type="SUPFAM" id="SSF51905">
    <property type="entry name" value="FAD/NAD(P)-binding domain"/>
    <property type="match status" value="1"/>
</dbReference>
<dbReference type="EMBL" id="JAFFZP010000010">
    <property type="protein sequence ID" value="MBN0987383.1"/>
    <property type="molecule type" value="Genomic_DNA"/>
</dbReference>
<dbReference type="PANTHER" id="PTHR13847">
    <property type="entry name" value="SARCOSINE DEHYDROGENASE-RELATED"/>
    <property type="match status" value="1"/>
</dbReference>
<dbReference type="RefSeq" id="WP_205213380.1">
    <property type="nucleotide sequence ID" value="NZ_JAFFZP010000010.1"/>
</dbReference>
<dbReference type="Pfam" id="PF01266">
    <property type="entry name" value="DAO"/>
    <property type="match status" value="1"/>
</dbReference>
<dbReference type="Gene3D" id="3.30.9.10">
    <property type="entry name" value="D-Amino Acid Oxidase, subunit A, domain 2"/>
    <property type="match status" value="1"/>
</dbReference>
<dbReference type="Proteomes" id="UP000760472">
    <property type="component" value="Unassembled WGS sequence"/>
</dbReference>
<evidence type="ECO:0000259" key="2">
    <source>
        <dbReference type="Pfam" id="PF01266"/>
    </source>
</evidence>
<sequence length="440" mass="47769">MNSHHIIGHTQPESLWAASASPAPETAPLQGQHSAAVVIIGAGYTGLSTALHLAERGVDVIVLEAQEIGFGGSGRNVGLVNAGLWVNPDEIDATLGATYGQRLNTQLAGAPDLVFSLIERFGIQCEAVRNGTLHLSHSARGDRILLKRAHQLQTRGAPVDLKDQATTARLTGTNRYRSSLFDPRAGTIQPLSYARGLAHAAQSLGARIYTGSDVTGLRNSGDGEWTVNTANGSVIADQVVIATNAYSGHLHKPLQQSFIPLFFFQYATRPLAPELLEKILPQKHGCWDTRQVMSSIRLDNSGRLIIGSIGNVTDRGNEFLQSWASHQLSRLFPDCFKQSEISHNPDFWSHGWSGRIAFSNDHLPHLHSLAPGLTACIGYSGRGIGPGTMVGKSLADYLTGMPLEEMFVPVTPLKPIPARRVREQYFARGADLYHLYQRII</sequence>
<comment type="caution">
    <text evidence="3">The sequence shown here is derived from an EMBL/GenBank/DDBJ whole genome shotgun (WGS) entry which is preliminary data.</text>
</comment>
<proteinExistence type="predicted"/>
<feature type="domain" description="FAD dependent oxidoreductase" evidence="2">
    <location>
        <begin position="37"/>
        <end position="396"/>
    </location>
</feature>